<evidence type="ECO:0000256" key="8">
    <source>
        <dbReference type="ARBA" id="ARBA00023146"/>
    </source>
</evidence>
<comment type="subcellular location">
    <subcellularLocation>
        <location evidence="1 10">Cytoplasm</location>
    </subcellularLocation>
</comment>
<keyword evidence="6 10" id="KW-0067">ATP-binding</keyword>
<dbReference type="Proteomes" id="UP000377798">
    <property type="component" value="Unassembled WGS sequence"/>
</dbReference>
<dbReference type="InterPro" id="IPR006194">
    <property type="entry name" value="Gly-tRNA-synth_heterodimer"/>
</dbReference>
<evidence type="ECO:0000256" key="4">
    <source>
        <dbReference type="ARBA" id="ARBA00022598"/>
    </source>
</evidence>
<accession>A0A8H2M475</accession>
<evidence type="ECO:0000256" key="1">
    <source>
        <dbReference type="ARBA" id="ARBA00004496"/>
    </source>
</evidence>
<keyword evidence="13" id="KW-1185">Reference proteome</keyword>
<dbReference type="SUPFAM" id="SSF109604">
    <property type="entry name" value="HD-domain/PDEase-like"/>
    <property type="match status" value="1"/>
</dbReference>
<comment type="caution">
    <text evidence="12">The sequence shown here is derived from an EMBL/GenBank/DDBJ whole genome shotgun (WGS) entry which is preliminary data.</text>
</comment>
<organism evidence="12 13">
    <name type="scientific">Urinicoccus massiliensis</name>
    <dbReference type="NCBI Taxonomy" id="1723382"/>
    <lineage>
        <taxon>Bacteria</taxon>
        <taxon>Bacillati</taxon>
        <taxon>Bacillota</taxon>
        <taxon>Tissierellia</taxon>
        <taxon>Tissierellales</taxon>
        <taxon>Peptoniphilaceae</taxon>
        <taxon>Urinicoccus</taxon>
    </lineage>
</organism>
<evidence type="ECO:0000313" key="12">
    <source>
        <dbReference type="EMBL" id="VFB16209.1"/>
    </source>
</evidence>
<evidence type="ECO:0000256" key="6">
    <source>
        <dbReference type="ARBA" id="ARBA00022840"/>
    </source>
</evidence>
<name>A0A8H2M475_9FIRM</name>
<keyword evidence="3 10" id="KW-0963">Cytoplasm</keyword>
<dbReference type="GO" id="GO:0006420">
    <property type="term" value="P:arginyl-tRNA aminoacylation"/>
    <property type="evidence" value="ECO:0007669"/>
    <property type="project" value="InterPro"/>
</dbReference>
<comment type="subunit">
    <text evidence="10">Tetramer of two alpha and two beta subunits.</text>
</comment>
<keyword evidence="5 10" id="KW-0547">Nucleotide-binding</keyword>
<dbReference type="NCBIfam" id="TIGR00211">
    <property type="entry name" value="glyS"/>
    <property type="match status" value="1"/>
</dbReference>
<dbReference type="GO" id="GO:0004820">
    <property type="term" value="F:glycine-tRNA ligase activity"/>
    <property type="evidence" value="ECO:0007669"/>
    <property type="project" value="UniProtKB-UniRule"/>
</dbReference>
<sequence length="693" mass="79444">MNNQYLLEIGVEELPARFVEMGLGQLKDQIQKRLDEQAVDYDEIKSLATPRRLTIIIKGLADKQKNMEEIVKGPSVKISYDENHQPTKPLLGFMKSKGLTEKDLYQENLKGTDYIYAKIQTGGKDAESILQEIIPESIRGVSFPKNMRWGGKNIRFARPIRWIVSLFNDRVIAFDFEGIPVGQESRSHRFLGKNPLLIPNVDSYEDLLLENYVLVDQKKRYEKIKYQATRKAKALGGEIKEDEDLFQELTYIVEYPTAIVGNVNEKYMSLPPVVITTPMREHLRYIPVYDTEGALKPYFITIRNGNSDYEEIVAQGNEKVLAARLEDAVFFYEEDQKRKLEDRLEDLKGVMFHDKLGTLYDKTGRLQALTEQIGDYLQVAEETKIALGKASNLAKTDLVTNMVQEFTELQGLMGAIYAKNEGRPDIIATALNEQYMPRKANGDLPLTTTGSILSIADKLDTIVGLFAIDLIPTGSQDPFGLRRQAIGLINIIKNKNWHLPLSIVVDYALYIYVGRQELVFDYNIVKEAIMNFLLGRIRQMLLDEGYRYDLIDAVLATGLDDVVDIFKRCQDLKVALEDLPKDFFEAYIRLGHLAVKYQDSMEFSQDQLLEDQEKKLYEEFTRVKAKIDEEIEPSDYLAKMQSLNELTDTIHDYFDQVMVLTEDPILSSNRLSMLHNIYEEVKGILDINQLVLE</sequence>
<protein>
    <recommendedName>
        <fullName evidence="10">Glycine--tRNA ligase beta subunit</fullName>
        <ecNumber evidence="10">6.1.1.14</ecNumber>
    </recommendedName>
    <alternativeName>
        <fullName evidence="10">Glycyl-tRNA synthetase beta subunit</fullName>
        <shortName evidence="10">GlyRS</shortName>
    </alternativeName>
</protein>
<dbReference type="RefSeq" id="WP_131748756.1">
    <property type="nucleotide sequence ID" value="NZ_CAACYI010000001.1"/>
</dbReference>
<dbReference type="GO" id="GO:0005524">
    <property type="term" value="F:ATP binding"/>
    <property type="evidence" value="ECO:0007669"/>
    <property type="project" value="UniProtKB-UniRule"/>
</dbReference>
<dbReference type="PROSITE" id="PS50861">
    <property type="entry name" value="AA_TRNA_LIGASE_II_GLYAB"/>
    <property type="match status" value="1"/>
</dbReference>
<dbReference type="InterPro" id="IPR015944">
    <property type="entry name" value="Gly-tRNA-synth_bsu"/>
</dbReference>
<dbReference type="PANTHER" id="PTHR30075">
    <property type="entry name" value="GLYCYL-TRNA SYNTHETASE"/>
    <property type="match status" value="1"/>
</dbReference>
<keyword evidence="8 10" id="KW-0030">Aminoacyl-tRNA synthetase</keyword>
<keyword evidence="7 10" id="KW-0648">Protein biosynthesis</keyword>
<dbReference type="InterPro" id="IPR008909">
    <property type="entry name" value="DALR_anticod-bd"/>
</dbReference>
<evidence type="ECO:0000256" key="9">
    <source>
        <dbReference type="ARBA" id="ARBA00047937"/>
    </source>
</evidence>
<evidence type="ECO:0000256" key="10">
    <source>
        <dbReference type="HAMAP-Rule" id="MF_00255"/>
    </source>
</evidence>
<proteinExistence type="inferred from homology"/>
<dbReference type="PANTHER" id="PTHR30075:SF2">
    <property type="entry name" value="GLYCINE--TRNA LIGASE, CHLOROPLASTIC_MITOCHONDRIAL 2"/>
    <property type="match status" value="1"/>
</dbReference>
<dbReference type="GO" id="GO:0004814">
    <property type="term" value="F:arginine-tRNA ligase activity"/>
    <property type="evidence" value="ECO:0007669"/>
    <property type="project" value="InterPro"/>
</dbReference>
<gene>
    <name evidence="10 12" type="primary">glyS</name>
    <name evidence="12" type="ORF">NCTC13150_00727</name>
</gene>
<dbReference type="Pfam" id="PF05746">
    <property type="entry name" value="DALR_1"/>
    <property type="match status" value="1"/>
</dbReference>
<dbReference type="GO" id="GO:0006426">
    <property type="term" value="P:glycyl-tRNA aminoacylation"/>
    <property type="evidence" value="ECO:0007669"/>
    <property type="project" value="UniProtKB-UniRule"/>
</dbReference>
<dbReference type="PRINTS" id="PR01045">
    <property type="entry name" value="TRNASYNTHGB"/>
</dbReference>
<dbReference type="EMBL" id="CAACYI010000001">
    <property type="protein sequence ID" value="VFB16209.1"/>
    <property type="molecule type" value="Genomic_DNA"/>
</dbReference>
<reference evidence="12 13" key="1">
    <citation type="submission" date="2019-02" db="EMBL/GenBank/DDBJ databases">
        <authorList>
            <consortium name="Pathogen Informatics"/>
        </authorList>
    </citation>
    <scope>NUCLEOTIDE SEQUENCE [LARGE SCALE GENOMIC DNA]</scope>
    <source>
        <strain evidence="12 13">3012STDY7089603</strain>
    </source>
</reference>
<comment type="catalytic activity">
    <reaction evidence="9 10">
        <text>tRNA(Gly) + glycine + ATP = glycyl-tRNA(Gly) + AMP + diphosphate</text>
        <dbReference type="Rhea" id="RHEA:16013"/>
        <dbReference type="Rhea" id="RHEA-COMP:9664"/>
        <dbReference type="Rhea" id="RHEA-COMP:9683"/>
        <dbReference type="ChEBI" id="CHEBI:30616"/>
        <dbReference type="ChEBI" id="CHEBI:33019"/>
        <dbReference type="ChEBI" id="CHEBI:57305"/>
        <dbReference type="ChEBI" id="CHEBI:78442"/>
        <dbReference type="ChEBI" id="CHEBI:78522"/>
        <dbReference type="ChEBI" id="CHEBI:456215"/>
        <dbReference type="EC" id="6.1.1.14"/>
    </reaction>
</comment>
<dbReference type="Pfam" id="PF02092">
    <property type="entry name" value="tRNA_synt_2f"/>
    <property type="match status" value="1"/>
</dbReference>
<evidence type="ECO:0000256" key="2">
    <source>
        <dbReference type="ARBA" id="ARBA00008226"/>
    </source>
</evidence>
<dbReference type="EC" id="6.1.1.14" evidence="10"/>
<evidence type="ECO:0000256" key="3">
    <source>
        <dbReference type="ARBA" id="ARBA00022490"/>
    </source>
</evidence>
<comment type="similarity">
    <text evidence="2 10">Belongs to the class-II aminoacyl-tRNA synthetase family.</text>
</comment>
<dbReference type="AlphaFoldDB" id="A0A8H2M475"/>
<evidence type="ECO:0000256" key="7">
    <source>
        <dbReference type="ARBA" id="ARBA00022917"/>
    </source>
</evidence>
<evidence type="ECO:0000313" key="13">
    <source>
        <dbReference type="Proteomes" id="UP000377798"/>
    </source>
</evidence>
<evidence type="ECO:0000256" key="5">
    <source>
        <dbReference type="ARBA" id="ARBA00022741"/>
    </source>
</evidence>
<feature type="domain" description="DALR anticodon binding" evidence="11">
    <location>
        <begin position="586"/>
        <end position="679"/>
    </location>
</feature>
<evidence type="ECO:0000259" key="11">
    <source>
        <dbReference type="Pfam" id="PF05746"/>
    </source>
</evidence>
<keyword evidence="4 10" id="KW-0436">Ligase</keyword>
<dbReference type="GO" id="GO:0005829">
    <property type="term" value="C:cytosol"/>
    <property type="evidence" value="ECO:0007669"/>
    <property type="project" value="TreeGrafter"/>
</dbReference>
<dbReference type="HAMAP" id="MF_00255">
    <property type="entry name" value="Gly_tRNA_synth_beta"/>
    <property type="match status" value="1"/>
</dbReference>